<protein>
    <submittedName>
        <fullName evidence="1">Uncharacterized protein</fullName>
    </submittedName>
</protein>
<dbReference type="EMBL" id="AM452113">
    <property type="protein sequence ID" value="CAN76622.1"/>
    <property type="molecule type" value="Genomic_DNA"/>
</dbReference>
<accession>A5BAB8</accession>
<gene>
    <name evidence="1" type="ORF">VITISV_015231</name>
</gene>
<reference evidence="1" key="1">
    <citation type="journal article" date="2007" name="PLoS ONE">
        <title>The first genome sequence of an elite grapevine cultivar (Pinot noir Vitis vinifera L.): coping with a highly heterozygous genome.</title>
        <authorList>
            <person name="Velasco R."/>
            <person name="Zharkikh A."/>
            <person name="Troggio M."/>
            <person name="Cartwright D.A."/>
            <person name="Cestaro A."/>
            <person name="Pruss D."/>
            <person name="Pindo M."/>
            <person name="FitzGerald L.M."/>
            <person name="Vezzulli S."/>
            <person name="Reid J."/>
            <person name="Malacarne G."/>
            <person name="Iliev D."/>
            <person name="Coppola G."/>
            <person name="Wardell B."/>
            <person name="Micheletti D."/>
            <person name="Macalma T."/>
            <person name="Facci M."/>
            <person name="Mitchell J.T."/>
            <person name="Perazzolli M."/>
            <person name="Eldredge G."/>
            <person name="Gatto P."/>
            <person name="Oyzerski R."/>
            <person name="Moretto M."/>
            <person name="Gutin N."/>
            <person name="Stefanini M."/>
            <person name="Chen Y."/>
            <person name="Segala C."/>
            <person name="Davenport C."/>
            <person name="Dematte L."/>
            <person name="Mraz A."/>
            <person name="Battilana J."/>
            <person name="Stormo K."/>
            <person name="Costa F."/>
            <person name="Tao Q."/>
            <person name="Si-Ammour A."/>
            <person name="Harkins T."/>
            <person name="Lackey A."/>
            <person name="Perbost C."/>
            <person name="Taillon B."/>
            <person name="Stella A."/>
            <person name="Solovyev V."/>
            <person name="Fawcett J.A."/>
            <person name="Sterck L."/>
            <person name="Vandepoele K."/>
            <person name="Grando S.M."/>
            <person name="Toppo S."/>
            <person name="Moser C."/>
            <person name="Lanchbury J."/>
            <person name="Bogden R."/>
            <person name="Skolnick M."/>
            <person name="Sgaramella V."/>
            <person name="Bhatnagar S.K."/>
            <person name="Fontana P."/>
            <person name="Gutin A."/>
            <person name="Van de Peer Y."/>
            <person name="Salamini F."/>
            <person name="Viola R."/>
        </authorList>
    </citation>
    <scope>NUCLEOTIDE SEQUENCE</scope>
</reference>
<evidence type="ECO:0000313" key="1">
    <source>
        <dbReference type="EMBL" id="CAN76622.1"/>
    </source>
</evidence>
<sequence>MSFDQHGSTVVLDMMRGMSYLPSMGLGRRQHGPSEFITILDHDVLFGLRFIPTEADYRYMARLRKEMVIRGLIRDPRGKFRPNWSGPYFVRELTPEGAAWLMDLDGNRFSEPTNVDQLKRYYV</sequence>
<organism evidence="1">
    <name type="scientific">Vitis vinifera</name>
    <name type="common">Grape</name>
    <dbReference type="NCBI Taxonomy" id="29760"/>
    <lineage>
        <taxon>Eukaryota</taxon>
        <taxon>Viridiplantae</taxon>
        <taxon>Streptophyta</taxon>
        <taxon>Embryophyta</taxon>
        <taxon>Tracheophyta</taxon>
        <taxon>Spermatophyta</taxon>
        <taxon>Magnoliopsida</taxon>
        <taxon>eudicotyledons</taxon>
        <taxon>Gunneridae</taxon>
        <taxon>Pentapetalae</taxon>
        <taxon>rosids</taxon>
        <taxon>Vitales</taxon>
        <taxon>Vitaceae</taxon>
        <taxon>Viteae</taxon>
        <taxon>Vitis</taxon>
    </lineage>
</organism>
<proteinExistence type="predicted"/>
<dbReference type="AlphaFoldDB" id="A5BAB8"/>
<name>A5BAB8_VITVI</name>